<proteinExistence type="inferred from homology"/>
<dbReference type="AlphaFoldDB" id="A0A3P3W6R7"/>
<dbReference type="Proteomes" id="UP000275719">
    <property type="component" value="Unassembled WGS sequence"/>
</dbReference>
<name>A0A3P3W6R7_9FLAO</name>
<evidence type="ECO:0000259" key="3">
    <source>
        <dbReference type="Pfam" id="PF17782"/>
    </source>
</evidence>
<dbReference type="Pfam" id="PF02481">
    <property type="entry name" value="DNA_processg_A"/>
    <property type="match status" value="1"/>
</dbReference>
<dbReference type="Gene3D" id="3.40.50.450">
    <property type="match status" value="1"/>
</dbReference>
<evidence type="ECO:0000313" key="5">
    <source>
        <dbReference type="Proteomes" id="UP000275719"/>
    </source>
</evidence>
<dbReference type="InterPro" id="IPR041614">
    <property type="entry name" value="DprA_WH"/>
</dbReference>
<dbReference type="Pfam" id="PF17782">
    <property type="entry name" value="WHD_DprA"/>
    <property type="match status" value="1"/>
</dbReference>
<evidence type="ECO:0000256" key="1">
    <source>
        <dbReference type="ARBA" id="ARBA00006525"/>
    </source>
</evidence>
<dbReference type="PANTHER" id="PTHR43022:SF1">
    <property type="entry name" value="PROTEIN SMF"/>
    <property type="match status" value="1"/>
</dbReference>
<dbReference type="OrthoDB" id="9785707at2"/>
<organism evidence="4 5">
    <name type="scientific">Paenimyroides tangerinum</name>
    <dbReference type="NCBI Taxonomy" id="2488728"/>
    <lineage>
        <taxon>Bacteria</taxon>
        <taxon>Pseudomonadati</taxon>
        <taxon>Bacteroidota</taxon>
        <taxon>Flavobacteriia</taxon>
        <taxon>Flavobacteriales</taxon>
        <taxon>Flavobacteriaceae</taxon>
        <taxon>Paenimyroides</taxon>
    </lineage>
</organism>
<reference evidence="4 5" key="1">
    <citation type="submission" date="2018-11" db="EMBL/GenBank/DDBJ databases">
        <title>Flavobacterium sp. nov., YIM 102701-2 draft genome.</title>
        <authorList>
            <person name="Li G."/>
            <person name="Jiang Y."/>
        </authorList>
    </citation>
    <scope>NUCLEOTIDE SEQUENCE [LARGE SCALE GENOMIC DNA]</scope>
    <source>
        <strain evidence="4 5">YIM 102701-2</strain>
    </source>
</reference>
<dbReference type="GO" id="GO:0009294">
    <property type="term" value="P:DNA-mediated transformation"/>
    <property type="evidence" value="ECO:0007669"/>
    <property type="project" value="InterPro"/>
</dbReference>
<dbReference type="InterPro" id="IPR057666">
    <property type="entry name" value="DrpA_SLOG"/>
</dbReference>
<evidence type="ECO:0000313" key="4">
    <source>
        <dbReference type="EMBL" id="RRJ90404.1"/>
    </source>
</evidence>
<dbReference type="NCBIfam" id="TIGR00732">
    <property type="entry name" value="dprA"/>
    <property type="match status" value="1"/>
</dbReference>
<protein>
    <submittedName>
        <fullName evidence="4">DNA-protecting protein DprA</fullName>
    </submittedName>
</protein>
<dbReference type="InterPro" id="IPR036388">
    <property type="entry name" value="WH-like_DNA-bd_sf"/>
</dbReference>
<dbReference type="Gene3D" id="1.10.10.10">
    <property type="entry name" value="Winged helix-like DNA-binding domain superfamily/Winged helix DNA-binding domain"/>
    <property type="match status" value="1"/>
</dbReference>
<dbReference type="RefSeq" id="WP_125019089.1">
    <property type="nucleotide sequence ID" value="NZ_RQVQ01000017.1"/>
</dbReference>
<keyword evidence="5" id="KW-1185">Reference proteome</keyword>
<accession>A0A3P3W6R7</accession>
<dbReference type="SUPFAM" id="SSF102405">
    <property type="entry name" value="MCP/YpsA-like"/>
    <property type="match status" value="1"/>
</dbReference>
<evidence type="ECO:0000259" key="2">
    <source>
        <dbReference type="Pfam" id="PF02481"/>
    </source>
</evidence>
<feature type="domain" description="Smf/DprA SLOG" evidence="2">
    <location>
        <begin position="85"/>
        <end position="293"/>
    </location>
</feature>
<feature type="domain" description="DprA winged helix" evidence="3">
    <location>
        <begin position="333"/>
        <end position="366"/>
    </location>
</feature>
<comment type="similarity">
    <text evidence="1">Belongs to the DprA/Smf family.</text>
</comment>
<dbReference type="InterPro" id="IPR003488">
    <property type="entry name" value="DprA"/>
</dbReference>
<dbReference type="PANTHER" id="PTHR43022">
    <property type="entry name" value="PROTEIN SMF"/>
    <property type="match status" value="1"/>
</dbReference>
<sequence length="372" mass="41878">MDFFSDDVLFYYLALSKVDGVGPVFARKIALKYPNLKELFENKPIDSFACEGVPNGVFEKIKMFKKNKIIENEIRFIRDNKIDVLSVLDDNYPMNLKQCYDAPFILFSKGNIDFENDRIISIVGTRNITSYGSGFVKELIQDLKKYNPLIVSGYAYGADICAHLAALENDLQTVAVLGQSLETTYPKVHKKYNNLVMENGGFITEFSISDKASKENFIKRNRIVAGLSKATIVIESALKGGSLSTAKFANDYNRDVFALPGRISDSFSLGCNHLIKTNQANLLTSVEDLVYYLNWDITNKTKSESKSYEIPSDLTSDELKVVFYLNENGSEILDIIALQTDIPVYKLSVVLLNLELRNLIVPLPGKLYDLKK</sequence>
<dbReference type="EMBL" id="RQVQ01000017">
    <property type="protein sequence ID" value="RRJ90404.1"/>
    <property type="molecule type" value="Genomic_DNA"/>
</dbReference>
<gene>
    <name evidence="4" type="primary">dprA</name>
    <name evidence="4" type="ORF">EG240_09130</name>
</gene>
<comment type="caution">
    <text evidence="4">The sequence shown here is derived from an EMBL/GenBank/DDBJ whole genome shotgun (WGS) entry which is preliminary data.</text>
</comment>